<keyword evidence="1" id="KW-0472">Membrane</keyword>
<name>A0ABN6J1F9_9CLOT</name>
<dbReference type="RefSeq" id="WP_224033204.1">
    <property type="nucleotide sequence ID" value="NZ_AP024849.1"/>
</dbReference>
<feature type="transmembrane region" description="Helical" evidence="1">
    <location>
        <begin position="64"/>
        <end position="82"/>
    </location>
</feature>
<dbReference type="InterPro" id="IPR027268">
    <property type="entry name" value="Peptidase_M4/M1_CTD_sf"/>
</dbReference>
<feature type="transmembrane region" description="Helical" evidence="1">
    <location>
        <begin position="139"/>
        <end position="167"/>
    </location>
</feature>
<feature type="transmembrane region" description="Helical" evidence="1">
    <location>
        <begin position="103"/>
        <end position="133"/>
    </location>
</feature>
<keyword evidence="3" id="KW-1185">Reference proteome</keyword>
<keyword evidence="1" id="KW-0812">Transmembrane</keyword>
<proteinExistence type="predicted"/>
<dbReference type="SUPFAM" id="SSF55486">
    <property type="entry name" value="Metalloproteases ('zincins'), catalytic domain"/>
    <property type="match status" value="1"/>
</dbReference>
<feature type="transmembrane region" description="Helical" evidence="1">
    <location>
        <begin position="174"/>
        <end position="196"/>
    </location>
</feature>
<organism evidence="2 3">
    <name type="scientific">Clostridium gelidum</name>
    <dbReference type="NCBI Taxonomy" id="704125"/>
    <lineage>
        <taxon>Bacteria</taxon>
        <taxon>Bacillati</taxon>
        <taxon>Bacillota</taxon>
        <taxon>Clostridia</taxon>
        <taxon>Eubacteriales</taxon>
        <taxon>Clostridiaceae</taxon>
        <taxon>Clostridium</taxon>
    </lineage>
</organism>
<protein>
    <submittedName>
        <fullName evidence="2">Membrane protein</fullName>
    </submittedName>
</protein>
<evidence type="ECO:0000313" key="3">
    <source>
        <dbReference type="Proteomes" id="UP000824633"/>
    </source>
</evidence>
<dbReference type="EMBL" id="AP024849">
    <property type="protein sequence ID" value="BCZ46801.1"/>
    <property type="molecule type" value="Genomic_DNA"/>
</dbReference>
<dbReference type="Gene3D" id="1.10.390.10">
    <property type="entry name" value="Neutral Protease Domain 2"/>
    <property type="match status" value="1"/>
</dbReference>
<feature type="transmembrane region" description="Helical" evidence="1">
    <location>
        <begin position="257"/>
        <end position="274"/>
    </location>
</feature>
<sequence>MINNFRLLKNEIKSLSKFKILWAVILVTNIFMIVGIDSINLSNDSSLYNIKVTSLTCALGSSKYGALSGILAFSTFTILILSRDNRKRVNSIIHSSIDEQKLLFVRIFSIIFYVVITIILGMIFTMAFAAIIYNVPIYFFDYLYCYTVISFPALLFSVFISVGLYLISESIDISILFMIVLFFISFLSPNYLLNWAQTGVTIFSDFAGVRPVSKLILYNRLLWFIISISVLLIGLLFRRRYESNLFKSFIFNIKSKVLLLLLILSLSTSLFIYTNEPYSMNFNPNAVNSIINTDVTLKKVSPHVTFFTDKETLAADVSYEFENNSSTSIAFSINEGLKIKNISVNDELCTYEKIGQTNNVQIPIPKTKDVKVNISYEGKIKYYKGGAIAGYICKDSIYLLEVSNWIFRPLTANEKTIDIEGSYSAPSNLSVVTPGKTTEVKSENGNKIWNFQFKSKDINIGVFAAEYKESKFNINGTEIEFYYSPKHEDYINNDFLGNNMNIENYIKNMFVYYSDNIGSYYSKEYPLKIVESSIYKPGGHSSGNVITFAEYMVNREMSNNLNAYIIVHDLDIIAHEMSHQWWGTGVSLTTNGSFSDEGLAEYSSYKYIQKEFGNSLDKQLADLKVQDWQQSVVSLSKSYYSQSTKNLEKLNKNYREDFELKNLKMQRYDMMPLQLKKTEEIQGSEMFSKNLSNVYKNNILKDLSYEEFLNEMGISKEAFSYD</sequence>
<evidence type="ECO:0000256" key="1">
    <source>
        <dbReference type="SAM" id="Phobius"/>
    </source>
</evidence>
<gene>
    <name evidence="2" type="ORF">psyc5s11_28680</name>
</gene>
<dbReference type="Proteomes" id="UP000824633">
    <property type="component" value="Chromosome"/>
</dbReference>
<reference evidence="3" key="1">
    <citation type="submission" date="2021-07" db="EMBL/GenBank/DDBJ databases">
        <title>Complete genome sequencing of a Clostridium isolate.</title>
        <authorList>
            <person name="Ueki A."/>
            <person name="Tonouchi A."/>
        </authorList>
    </citation>
    <scope>NUCLEOTIDE SEQUENCE [LARGE SCALE GENOMIC DNA]</scope>
    <source>
        <strain evidence="3">C5S11</strain>
    </source>
</reference>
<feature type="transmembrane region" description="Helical" evidence="1">
    <location>
        <begin position="216"/>
        <end position="237"/>
    </location>
</feature>
<accession>A0ABN6J1F9</accession>
<evidence type="ECO:0000313" key="2">
    <source>
        <dbReference type="EMBL" id="BCZ46801.1"/>
    </source>
</evidence>
<keyword evidence="1" id="KW-1133">Transmembrane helix</keyword>
<feature type="transmembrane region" description="Helical" evidence="1">
    <location>
        <begin position="20"/>
        <end position="39"/>
    </location>
</feature>